<feature type="domain" description="Exonuclease" evidence="10">
    <location>
        <begin position="532"/>
        <end position="700"/>
    </location>
</feature>
<dbReference type="Gene3D" id="3.30.420.10">
    <property type="entry name" value="Ribonuclease H-like superfamily/Ribonuclease H"/>
    <property type="match status" value="1"/>
</dbReference>
<keyword evidence="9" id="KW-1133">Transmembrane helix</keyword>
<evidence type="ECO:0000313" key="11">
    <source>
        <dbReference type="EMBL" id="KGJ94046.1"/>
    </source>
</evidence>
<feature type="transmembrane region" description="Helical" evidence="9">
    <location>
        <begin position="52"/>
        <end position="72"/>
    </location>
</feature>
<keyword evidence="11" id="KW-0548">Nucleotidyltransferase</keyword>
<dbReference type="GO" id="GO:0005829">
    <property type="term" value="C:cytosol"/>
    <property type="evidence" value="ECO:0007669"/>
    <property type="project" value="TreeGrafter"/>
</dbReference>
<feature type="transmembrane region" description="Helical" evidence="9">
    <location>
        <begin position="12"/>
        <end position="32"/>
    </location>
</feature>
<evidence type="ECO:0000256" key="4">
    <source>
        <dbReference type="ARBA" id="ARBA00022839"/>
    </source>
</evidence>
<dbReference type="GO" id="GO:0003677">
    <property type="term" value="F:DNA binding"/>
    <property type="evidence" value="ECO:0007669"/>
    <property type="project" value="InterPro"/>
</dbReference>
<dbReference type="InterPro" id="IPR012337">
    <property type="entry name" value="RNaseH-like_sf"/>
</dbReference>
<name>A0A099KU19_COLPS</name>
<dbReference type="InterPro" id="IPR006054">
    <property type="entry name" value="DnaQ"/>
</dbReference>
<dbReference type="EMBL" id="JQED01000007">
    <property type="protein sequence ID" value="KGJ94046.1"/>
    <property type="molecule type" value="Genomic_DNA"/>
</dbReference>
<dbReference type="PATRIC" id="fig|28229.4.peg.1002"/>
<dbReference type="CDD" id="cd06127">
    <property type="entry name" value="DEDDh"/>
    <property type="match status" value="1"/>
</dbReference>
<keyword evidence="11" id="KW-0808">Transferase</keyword>
<sequence>MRRFDWRVAIGVAIIGIICLLWLLATGILIWSTLDGAGRDAVAATLGPSIELLILMWAISLGAVGIALRWLVAYFMTAPARLAEDAQVLLGTDVKRQLQPSGSIENRSLTELINQLVQQRETLREEMDALVQEAAHNTELEKNRLAALMSELSKSVVVCNLDGRILLYNNRARRQFQRLSHPPKVTTGVELLGLGRSIYGLFDRKLLTHALDNIQHRLQGNVTSPSAQFVTTTQSGQLLRVQMAPVRAVQHETKESAQMTGFVLLTENITDEFEALSQQDHVLNTLTEGSRAAIANMQAALDVLEYPDLQADMQASLLRVLREETQGLGERIHELKSTTVNGFMSHWSLEDMQGADLVEAVINRINAREEVTATKSSVDTSIWLKVESFTLLEAITYLAELIYQQCHVNMVQVRLGIIENHGQLDLCWTPKNNEKDIRLHCEKDSIRLGGEMSSLTIQDVVERHDGAFWFEHETDGHQALFRFLLPLAKPQEYQQLSALVNEKSRPEFYDFDLFQASEHARSLEDCKLSELSYTVFDTETTGLNPADGDEIIQVGAIRIVNGKLLQQERFDQLVDPKRTIPAASIPIHGIQPEMVQGQPVIAEVLPAFHAFVGDTVLVAHNAAFDMRCLQVKETETGVVFDQPVLDTLLLSAVVHPNQESHGLDAIAERFNINIHGRHTALGDAMATAQVFLHLIHLLDEQGIQTMGQARAAAQNTYYARLKY</sequence>
<dbReference type="RefSeq" id="WP_033092779.1">
    <property type="nucleotide sequence ID" value="NZ_JQED01000007.1"/>
</dbReference>
<dbReference type="PANTHER" id="PTHR30231:SF4">
    <property type="entry name" value="PROTEIN NEN2"/>
    <property type="match status" value="1"/>
</dbReference>
<gene>
    <name evidence="11" type="ORF">ND2E_1979</name>
</gene>
<dbReference type="OrthoDB" id="9803913at2"/>
<dbReference type="InterPro" id="IPR036397">
    <property type="entry name" value="RNaseH_sf"/>
</dbReference>
<feature type="coiled-coil region" evidence="8">
    <location>
        <begin position="106"/>
        <end position="133"/>
    </location>
</feature>
<dbReference type="FunFam" id="3.30.420.10:FF:000045">
    <property type="entry name" value="3'-5' exonuclease DinG"/>
    <property type="match status" value="1"/>
</dbReference>
<dbReference type="Proteomes" id="UP000029843">
    <property type="component" value="Unassembled WGS sequence"/>
</dbReference>
<evidence type="ECO:0000256" key="3">
    <source>
        <dbReference type="ARBA" id="ARBA00022801"/>
    </source>
</evidence>
<evidence type="ECO:0000259" key="10">
    <source>
        <dbReference type="SMART" id="SM00479"/>
    </source>
</evidence>
<dbReference type="InterPro" id="IPR013520">
    <property type="entry name" value="Ribonucl_H"/>
</dbReference>
<protein>
    <recommendedName>
        <fullName evidence="1">DNA-directed DNA polymerase</fullName>
        <ecNumber evidence="1">2.7.7.7</ecNumber>
    </recommendedName>
</protein>
<evidence type="ECO:0000256" key="5">
    <source>
        <dbReference type="ARBA" id="ARBA00025483"/>
    </source>
</evidence>
<proteinExistence type="predicted"/>
<evidence type="ECO:0000313" key="12">
    <source>
        <dbReference type="Proteomes" id="UP000029843"/>
    </source>
</evidence>
<comment type="subunit">
    <text evidence="6">DNA polymerase III contains a core (composed of alpha, epsilon and theta chains) that associates with a tau subunit. This core dimerizes to form the POLIII' complex. PolIII' associates with the gamma complex (composed of gamma, delta, delta', psi and chi chains) and with the beta chain to form the complete DNA polymerase III complex.</text>
</comment>
<dbReference type="AlphaFoldDB" id="A0A099KU19"/>
<evidence type="ECO:0000256" key="1">
    <source>
        <dbReference type="ARBA" id="ARBA00012417"/>
    </source>
</evidence>
<evidence type="ECO:0000256" key="8">
    <source>
        <dbReference type="SAM" id="Coils"/>
    </source>
</evidence>
<keyword evidence="2" id="KW-0540">Nuclease</keyword>
<comment type="caution">
    <text evidence="11">The sequence shown here is derived from an EMBL/GenBank/DDBJ whole genome shotgun (WGS) entry which is preliminary data.</text>
</comment>
<dbReference type="NCBIfam" id="TIGR00573">
    <property type="entry name" value="dnaq"/>
    <property type="match status" value="1"/>
</dbReference>
<accession>A0A099KU19</accession>
<evidence type="ECO:0000256" key="6">
    <source>
        <dbReference type="ARBA" id="ARBA00026073"/>
    </source>
</evidence>
<comment type="function">
    <text evidence="5">DNA polymerase III is a complex, multichain enzyme responsible for most of the replicative synthesis in bacteria. The epsilon subunit contain the editing function and is a proofreading 3'-5' exonuclease.</text>
</comment>
<keyword evidence="4" id="KW-0269">Exonuclease</keyword>
<dbReference type="GO" id="GO:0003887">
    <property type="term" value="F:DNA-directed DNA polymerase activity"/>
    <property type="evidence" value="ECO:0007669"/>
    <property type="project" value="UniProtKB-EC"/>
</dbReference>
<keyword evidence="3" id="KW-0378">Hydrolase</keyword>
<dbReference type="GO" id="GO:0006260">
    <property type="term" value="P:DNA replication"/>
    <property type="evidence" value="ECO:0007669"/>
    <property type="project" value="InterPro"/>
</dbReference>
<dbReference type="PANTHER" id="PTHR30231">
    <property type="entry name" value="DNA POLYMERASE III SUBUNIT EPSILON"/>
    <property type="match status" value="1"/>
</dbReference>
<evidence type="ECO:0000256" key="7">
    <source>
        <dbReference type="ARBA" id="ARBA00049244"/>
    </source>
</evidence>
<dbReference type="SUPFAM" id="SSF53098">
    <property type="entry name" value="Ribonuclease H-like"/>
    <property type="match status" value="1"/>
</dbReference>
<evidence type="ECO:0000256" key="2">
    <source>
        <dbReference type="ARBA" id="ARBA00022722"/>
    </source>
</evidence>
<dbReference type="GO" id="GO:0008408">
    <property type="term" value="F:3'-5' exonuclease activity"/>
    <property type="evidence" value="ECO:0007669"/>
    <property type="project" value="TreeGrafter"/>
</dbReference>
<dbReference type="Gene3D" id="3.30.450.20">
    <property type="entry name" value="PAS domain"/>
    <property type="match status" value="1"/>
</dbReference>
<evidence type="ECO:0000256" key="9">
    <source>
        <dbReference type="SAM" id="Phobius"/>
    </source>
</evidence>
<comment type="catalytic activity">
    <reaction evidence="7">
        <text>DNA(n) + a 2'-deoxyribonucleoside 5'-triphosphate = DNA(n+1) + diphosphate</text>
        <dbReference type="Rhea" id="RHEA:22508"/>
        <dbReference type="Rhea" id="RHEA-COMP:17339"/>
        <dbReference type="Rhea" id="RHEA-COMP:17340"/>
        <dbReference type="ChEBI" id="CHEBI:33019"/>
        <dbReference type="ChEBI" id="CHEBI:61560"/>
        <dbReference type="ChEBI" id="CHEBI:173112"/>
        <dbReference type="EC" id="2.7.7.7"/>
    </reaction>
</comment>
<keyword evidence="9" id="KW-0472">Membrane</keyword>
<keyword evidence="8" id="KW-0175">Coiled coil</keyword>
<dbReference type="Pfam" id="PF00929">
    <property type="entry name" value="RNase_T"/>
    <property type="match status" value="1"/>
</dbReference>
<keyword evidence="9" id="KW-0812">Transmembrane</keyword>
<dbReference type="SMART" id="SM00479">
    <property type="entry name" value="EXOIII"/>
    <property type="match status" value="1"/>
</dbReference>
<reference evidence="11 12" key="1">
    <citation type="submission" date="2014-08" db="EMBL/GenBank/DDBJ databases">
        <title>Genomic and Phenotypic Diversity of Colwellia psychrerythraea strains from Disparate Marine Basins.</title>
        <authorList>
            <person name="Techtmann S.M."/>
            <person name="Stelling S.C."/>
            <person name="Utturkar S.M."/>
            <person name="Alshibli N."/>
            <person name="Harris A."/>
            <person name="Brown S.D."/>
            <person name="Hazen T.C."/>
        </authorList>
    </citation>
    <scope>NUCLEOTIDE SEQUENCE [LARGE SCALE GENOMIC DNA]</scope>
    <source>
        <strain evidence="11 12">ND2E</strain>
    </source>
</reference>
<organism evidence="11 12">
    <name type="scientific">Colwellia psychrerythraea</name>
    <name type="common">Vibrio psychroerythus</name>
    <dbReference type="NCBI Taxonomy" id="28229"/>
    <lineage>
        <taxon>Bacteria</taxon>
        <taxon>Pseudomonadati</taxon>
        <taxon>Pseudomonadota</taxon>
        <taxon>Gammaproteobacteria</taxon>
        <taxon>Alteromonadales</taxon>
        <taxon>Colwelliaceae</taxon>
        <taxon>Colwellia</taxon>
    </lineage>
</organism>
<dbReference type="EC" id="2.7.7.7" evidence="1"/>